<dbReference type="EMBL" id="JBHTBN010000001">
    <property type="protein sequence ID" value="MFC7356954.1"/>
    <property type="molecule type" value="Genomic_DNA"/>
</dbReference>
<comment type="caution">
    <text evidence="2">The sequence shown here is derived from an EMBL/GenBank/DDBJ whole genome shotgun (WGS) entry which is preliminary data.</text>
</comment>
<feature type="compositionally biased region" description="Basic and acidic residues" evidence="1">
    <location>
        <begin position="70"/>
        <end position="79"/>
    </location>
</feature>
<feature type="compositionally biased region" description="Basic residues" evidence="1">
    <location>
        <begin position="80"/>
        <end position="95"/>
    </location>
</feature>
<feature type="region of interest" description="Disordered" evidence="1">
    <location>
        <begin position="64"/>
        <end position="95"/>
    </location>
</feature>
<keyword evidence="3" id="KW-1185">Reference proteome</keyword>
<organism evidence="2 3">
    <name type="scientific">Jejudonia soesokkakensis</name>
    <dbReference type="NCBI Taxonomy" id="1323432"/>
    <lineage>
        <taxon>Bacteria</taxon>
        <taxon>Pseudomonadati</taxon>
        <taxon>Bacteroidota</taxon>
        <taxon>Flavobacteriia</taxon>
        <taxon>Flavobacteriales</taxon>
        <taxon>Flavobacteriaceae</taxon>
        <taxon>Jejudonia</taxon>
    </lineage>
</organism>
<evidence type="ECO:0000313" key="2">
    <source>
        <dbReference type="EMBL" id="MFC7356954.1"/>
    </source>
</evidence>
<dbReference type="NCBIfam" id="TIGR03643">
    <property type="entry name" value="TIGR03643 family protein"/>
    <property type="match status" value="1"/>
</dbReference>
<dbReference type="RefSeq" id="WP_380216791.1">
    <property type="nucleotide sequence ID" value="NZ_JBHTBN010000001.1"/>
</dbReference>
<evidence type="ECO:0000256" key="1">
    <source>
        <dbReference type="SAM" id="MobiDB-lite"/>
    </source>
</evidence>
<protein>
    <submittedName>
        <fullName evidence="2">TIGR03643 family protein</fullName>
    </submittedName>
</protein>
<proteinExistence type="predicted"/>
<accession>A0ABW2MPZ2</accession>
<dbReference type="InterPro" id="IPR019882">
    <property type="entry name" value="CHP03643"/>
</dbReference>
<gene>
    <name evidence="2" type="ORF">ACFQO1_04600</name>
</gene>
<dbReference type="Pfam" id="PF10985">
    <property type="entry name" value="DUF2805"/>
    <property type="match status" value="1"/>
</dbReference>
<sequence length="95" mass="11678">MKETKEFNERALDRIIEMAWEDRTPFEAITFQFEISEQEVIEIMRKEMKPSSFRMWRERVQGRATKHAKLRDSEMDRFKSSRQKQITHNKISKRK</sequence>
<evidence type="ECO:0000313" key="3">
    <source>
        <dbReference type="Proteomes" id="UP001596415"/>
    </source>
</evidence>
<reference evidence="3" key="1">
    <citation type="journal article" date="2019" name="Int. J. Syst. Evol. Microbiol.">
        <title>The Global Catalogue of Microorganisms (GCM) 10K type strain sequencing project: providing services to taxonomists for standard genome sequencing and annotation.</title>
        <authorList>
            <consortium name="The Broad Institute Genomics Platform"/>
            <consortium name="The Broad Institute Genome Sequencing Center for Infectious Disease"/>
            <person name="Wu L."/>
            <person name="Ma J."/>
        </authorList>
    </citation>
    <scope>NUCLEOTIDE SEQUENCE [LARGE SCALE GENOMIC DNA]</scope>
    <source>
        <strain evidence="3">CGMCC 1.16306</strain>
    </source>
</reference>
<dbReference type="Proteomes" id="UP001596415">
    <property type="component" value="Unassembled WGS sequence"/>
</dbReference>
<name>A0ABW2MPZ2_9FLAO</name>